<dbReference type="Pfam" id="PF00294">
    <property type="entry name" value="PfkB"/>
    <property type="match status" value="1"/>
</dbReference>
<comment type="similarity">
    <text evidence="1">Belongs to the carbohydrate kinase PfkB family.</text>
</comment>
<evidence type="ECO:0000256" key="2">
    <source>
        <dbReference type="ARBA" id="ARBA00022679"/>
    </source>
</evidence>
<gene>
    <name evidence="8" type="ORF">Q7X28_03985</name>
</gene>
<dbReference type="SUPFAM" id="SSF53613">
    <property type="entry name" value="Ribokinase-like"/>
    <property type="match status" value="1"/>
</dbReference>
<dbReference type="InterPro" id="IPR029056">
    <property type="entry name" value="Ribokinase-like"/>
</dbReference>
<dbReference type="AlphaFoldDB" id="A0AA90NEX3"/>
<proteinExistence type="inferred from homology"/>
<evidence type="ECO:0000256" key="3">
    <source>
        <dbReference type="ARBA" id="ARBA00022741"/>
    </source>
</evidence>
<evidence type="ECO:0000313" key="9">
    <source>
        <dbReference type="Proteomes" id="UP001178281"/>
    </source>
</evidence>
<dbReference type="InterPro" id="IPR002173">
    <property type="entry name" value="Carboh/pur_kinase_PfkB_CS"/>
</dbReference>
<dbReference type="PIRSF" id="PIRSF000535">
    <property type="entry name" value="1PFK/6PFK/LacC"/>
    <property type="match status" value="1"/>
</dbReference>
<dbReference type="InterPro" id="IPR011611">
    <property type="entry name" value="PfkB_dom"/>
</dbReference>
<dbReference type="GO" id="GO:0005829">
    <property type="term" value="C:cytosol"/>
    <property type="evidence" value="ECO:0007669"/>
    <property type="project" value="TreeGrafter"/>
</dbReference>
<keyword evidence="4 8" id="KW-0418">Kinase</keyword>
<reference evidence="8" key="1">
    <citation type="submission" date="2023-08" db="EMBL/GenBank/DDBJ databases">
        <title>The draft genome of Tsukamurella strandjordii strain 050030.</title>
        <authorList>
            <person name="Zhao F."/>
            <person name="Feng Y."/>
            <person name="Zong Z."/>
        </authorList>
    </citation>
    <scope>NUCLEOTIDE SEQUENCE</scope>
    <source>
        <strain evidence="8">050030</strain>
    </source>
</reference>
<dbReference type="PANTHER" id="PTHR46566">
    <property type="entry name" value="1-PHOSPHOFRUCTOKINASE-RELATED"/>
    <property type="match status" value="1"/>
</dbReference>
<name>A0AA90NEX3_9ACTN</name>
<evidence type="ECO:0000256" key="5">
    <source>
        <dbReference type="ARBA" id="ARBA00022840"/>
    </source>
</evidence>
<keyword evidence="3" id="KW-0547">Nucleotide-binding</keyword>
<dbReference type="RefSeq" id="WP_305110351.1">
    <property type="nucleotide sequence ID" value="NZ_JAUTIX010000001.1"/>
</dbReference>
<keyword evidence="2 6" id="KW-0808">Transferase</keyword>
<dbReference type="PROSITE" id="PS00584">
    <property type="entry name" value="PFKB_KINASES_2"/>
    <property type="match status" value="1"/>
</dbReference>
<evidence type="ECO:0000256" key="6">
    <source>
        <dbReference type="PIRNR" id="PIRNR000535"/>
    </source>
</evidence>
<dbReference type="InterPro" id="IPR017583">
    <property type="entry name" value="Tagatose/fructose_Pkinase"/>
</dbReference>
<protein>
    <submittedName>
        <fullName evidence="8">PfkB family carbohydrate kinase</fullName>
    </submittedName>
</protein>
<accession>A0AA90NEX3</accession>
<organism evidence="8 9">
    <name type="scientific">Tsukamurella strandjordii</name>
    <dbReference type="NCBI Taxonomy" id="147577"/>
    <lineage>
        <taxon>Bacteria</taxon>
        <taxon>Bacillati</taxon>
        <taxon>Actinomycetota</taxon>
        <taxon>Actinomycetes</taxon>
        <taxon>Mycobacteriales</taxon>
        <taxon>Tsukamurellaceae</taxon>
        <taxon>Tsukamurella</taxon>
    </lineage>
</organism>
<evidence type="ECO:0000259" key="7">
    <source>
        <dbReference type="Pfam" id="PF00294"/>
    </source>
</evidence>
<dbReference type="PANTHER" id="PTHR46566:SF5">
    <property type="entry name" value="1-PHOSPHOFRUCTOKINASE"/>
    <property type="match status" value="1"/>
</dbReference>
<dbReference type="Proteomes" id="UP001178281">
    <property type="component" value="Unassembled WGS sequence"/>
</dbReference>
<feature type="domain" description="Carbohydrate kinase PfkB" evidence="7">
    <location>
        <begin position="20"/>
        <end position="295"/>
    </location>
</feature>
<keyword evidence="9" id="KW-1185">Reference proteome</keyword>
<keyword evidence="5" id="KW-0067">ATP-binding</keyword>
<dbReference type="EMBL" id="JAUTIX010000001">
    <property type="protein sequence ID" value="MDP0397079.1"/>
    <property type="molecule type" value="Genomic_DNA"/>
</dbReference>
<dbReference type="GO" id="GO:0008443">
    <property type="term" value="F:phosphofructokinase activity"/>
    <property type="evidence" value="ECO:0007669"/>
    <property type="project" value="TreeGrafter"/>
</dbReference>
<comment type="caution">
    <text evidence="8">The sequence shown here is derived from an EMBL/GenBank/DDBJ whole genome shotgun (WGS) entry which is preliminary data.</text>
</comment>
<dbReference type="Gene3D" id="3.40.1190.20">
    <property type="match status" value="1"/>
</dbReference>
<evidence type="ECO:0000256" key="4">
    <source>
        <dbReference type="ARBA" id="ARBA00022777"/>
    </source>
</evidence>
<evidence type="ECO:0000313" key="8">
    <source>
        <dbReference type="EMBL" id="MDP0397079.1"/>
    </source>
</evidence>
<sequence length="316" mass="31884">MTETAAVPQPPRVLCVTPNPALDITIPVAALAVGATNAVGRGSERLGGKGINCARVLSANGVQTVAMGPLRTADVPAVAGDEDHLTWWFTPSSAPTRRSIAVVEESGRVTVLNERGGGHGADVWDRMLADVAALLSAGPVDVLTINGSIPPDAPAALLTDLIALGRDRGSVVVVDTSGESLVDAARAGADWLKPNEDELIAVAADGTPEGGVQRLLAEGARNILVSRGPRGLEVIGAGGRATASPPAELVGNPTGAGDAAVAGLAESLVRGDDLAALLRRAVAYSAAAVLVDHAGAIHPDWTSISSDVIISTESES</sequence>
<evidence type="ECO:0000256" key="1">
    <source>
        <dbReference type="ARBA" id="ARBA00010688"/>
    </source>
</evidence>
<dbReference type="GO" id="GO:0005524">
    <property type="term" value="F:ATP binding"/>
    <property type="evidence" value="ECO:0007669"/>
    <property type="project" value="UniProtKB-KW"/>
</dbReference>